<dbReference type="InterPro" id="IPR007278">
    <property type="entry name" value="DUF397"/>
</dbReference>
<evidence type="ECO:0000256" key="1">
    <source>
        <dbReference type="SAM" id="MobiDB-lite"/>
    </source>
</evidence>
<feature type="compositionally biased region" description="Basic and acidic residues" evidence="1">
    <location>
        <begin position="33"/>
        <end position="46"/>
    </location>
</feature>
<reference evidence="3 4" key="1">
    <citation type="submission" date="2024-06" db="EMBL/GenBank/DDBJ databases">
        <authorList>
            <person name="Bataeva Y.V."/>
            <person name="Grigorian L.N."/>
            <person name="Solomentsev V.I."/>
        </authorList>
    </citation>
    <scope>NUCLEOTIDE SEQUENCE [LARGE SCALE GENOMIC DNA]</scope>
    <source>
        <strain evidence="4">SCPM-O-B-12605 (RCAM04882)</strain>
    </source>
</reference>
<dbReference type="RefSeq" id="WP_352986379.1">
    <property type="nucleotide sequence ID" value="NZ_JBEQNA010000018.1"/>
</dbReference>
<sequence length="71" mass="7361">MTVVPGGGAPTAPAPDDEWHKSSYSTANGSCVEAREHTGGADVRDSQNRAAGYLEFTGGEWAALVNAVRGR</sequence>
<dbReference type="Proteomes" id="UP001432401">
    <property type="component" value="Unassembled WGS sequence"/>
</dbReference>
<dbReference type="Pfam" id="PF04149">
    <property type="entry name" value="DUF397"/>
    <property type="match status" value="1"/>
</dbReference>
<protein>
    <submittedName>
        <fullName evidence="3">DUF397 domain-containing protein</fullName>
    </submittedName>
</protein>
<proteinExistence type="predicted"/>
<accession>A0ABV2A3R5</accession>
<feature type="region of interest" description="Disordered" evidence="1">
    <location>
        <begin position="1"/>
        <end position="46"/>
    </location>
</feature>
<dbReference type="EMBL" id="JBEQNB010000018">
    <property type="protein sequence ID" value="MES0837495.1"/>
    <property type="molecule type" value="Genomic_DNA"/>
</dbReference>
<organism evidence="3 4">
    <name type="scientific">Nocardiopsis tropica</name>
    <dbReference type="NCBI Taxonomy" id="109330"/>
    <lineage>
        <taxon>Bacteria</taxon>
        <taxon>Bacillati</taxon>
        <taxon>Actinomycetota</taxon>
        <taxon>Actinomycetes</taxon>
        <taxon>Streptosporangiales</taxon>
        <taxon>Nocardiopsidaceae</taxon>
        <taxon>Nocardiopsis</taxon>
    </lineage>
</organism>
<gene>
    <name evidence="3" type="ORF">ABUK86_27215</name>
</gene>
<evidence type="ECO:0000313" key="4">
    <source>
        <dbReference type="Proteomes" id="UP001432401"/>
    </source>
</evidence>
<evidence type="ECO:0000259" key="2">
    <source>
        <dbReference type="Pfam" id="PF04149"/>
    </source>
</evidence>
<name>A0ABV2A3R5_9ACTN</name>
<evidence type="ECO:0000313" key="3">
    <source>
        <dbReference type="EMBL" id="MES0837495.1"/>
    </source>
</evidence>
<keyword evidence="4" id="KW-1185">Reference proteome</keyword>
<feature type="domain" description="DUF397" evidence="2">
    <location>
        <begin position="18"/>
        <end position="69"/>
    </location>
</feature>
<comment type="caution">
    <text evidence="3">The sequence shown here is derived from an EMBL/GenBank/DDBJ whole genome shotgun (WGS) entry which is preliminary data.</text>
</comment>